<sequence>MAMGKHIGGADHPGYGSFPGLPGYAGALATGHRGLLGSQERKARGCSAARSGGRDAREGEGEGSSVTAQGTSGSRKHLGTSPRMTSHADDSTTRPTAGAEGREDEDVQHHRPFITGFAITGFIVIKITTNFTEEDLKNSKFIQEHKRR</sequence>
<accession>A0A804RG65</accession>
<reference evidence="2" key="2">
    <citation type="submission" date="2019-07" db="EMBL/GenBank/DDBJ databases">
        <authorList>
            <person name="Seetharam A."/>
            <person name="Woodhouse M."/>
            <person name="Cannon E."/>
        </authorList>
    </citation>
    <scope>NUCLEOTIDE SEQUENCE [LARGE SCALE GENOMIC DNA]</scope>
    <source>
        <strain evidence="2">cv. B73</strain>
    </source>
</reference>
<dbReference type="Gramene" id="Zm00001eb417700_T001">
    <property type="protein sequence ID" value="Zm00001eb417700_P001"/>
    <property type="gene ID" value="Zm00001eb417700"/>
</dbReference>
<protein>
    <submittedName>
        <fullName evidence="2">Uncharacterized protein</fullName>
    </submittedName>
</protein>
<reference evidence="3" key="1">
    <citation type="journal article" date="2009" name="Science">
        <title>The B73 maize genome: complexity, diversity, and dynamics.</title>
        <authorList>
            <person name="Schnable P.S."/>
            <person name="Ware D."/>
            <person name="Fulton R.S."/>
            <person name="Stein J.C."/>
            <person name="Wei F."/>
            <person name="Pasternak S."/>
            <person name="Liang C."/>
            <person name="Zhang J."/>
            <person name="Fulton L."/>
            <person name="Graves T.A."/>
            <person name="Minx P."/>
            <person name="Reily A.D."/>
            <person name="Courtney L."/>
            <person name="Kruchowski S.S."/>
            <person name="Tomlinson C."/>
            <person name="Strong C."/>
            <person name="Delehaunty K."/>
            <person name="Fronick C."/>
            <person name="Courtney B."/>
            <person name="Rock S.M."/>
            <person name="Belter E."/>
            <person name="Du F."/>
            <person name="Kim K."/>
            <person name="Abbott R.M."/>
            <person name="Cotton M."/>
            <person name="Levy A."/>
            <person name="Marchetto P."/>
            <person name="Ochoa K."/>
            <person name="Jackson S.M."/>
            <person name="Gillam B."/>
            <person name="Chen W."/>
            <person name="Yan L."/>
            <person name="Higginbotham J."/>
            <person name="Cardenas M."/>
            <person name="Waligorski J."/>
            <person name="Applebaum E."/>
            <person name="Phelps L."/>
            <person name="Falcone J."/>
            <person name="Kanchi K."/>
            <person name="Thane T."/>
            <person name="Scimone A."/>
            <person name="Thane N."/>
            <person name="Henke J."/>
            <person name="Wang T."/>
            <person name="Ruppert J."/>
            <person name="Shah N."/>
            <person name="Rotter K."/>
            <person name="Hodges J."/>
            <person name="Ingenthron E."/>
            <person name="Cordes M."/>
            <person name="Kohlberg S."/>
            <person name="Sgro J."/>
            <person name="Delgado B."/>
            <person name="Mead K."/>
            <person name="Chinwalla A."/>
            <person name="Leonard S."/>
            <person name="Crouse K."/>
            <person name="Collura K."/>
            <person name="Kudrna D."/>
            <person name="Currie J."/>
            <person name="He R."/>
            <person name="Angelova A."/>
            <person name="Rajasekar S."/>
            <person name="Mueller T."/>
            <person name="Lomeli R."/>
            <person name="Scara G."/>
            <person name="Ko A."/>
            <person name="Delaney K."/>
            <person name="Wissotski M."/>
            <person name="Lopez G."/>
            <person name="Campos D."/>
            <person name="Braidotti M."/>
            <person name="Ashley E."/>
            <person name="Golser W."/>
            <person name="Kim H."/>
            <person name="Lee S."/>
            <person name="Lin J."/>
            <person name="Dujmic Z."/>
            <person name="Kim W."/>
            <person name="Talag J."/>
            <person name="Zuccolo A."/>
            <person name="Fan C."/>
            <person name="Sebastian A."/>
            <person name="Kramer M."/>
            <person name="Spiegel L."/>
            <person name="Nascimento L."/>
            <person name="Zutavern T."/>
            <person name="Miller B."/>
            <person name="Ambroise C."/>
            <person name="Muller S."/>
            <person name="Spooner W."/>
            <person name="Narechania A."/>
            <person name="Ren L."/>
            <person name="Wei S."/>
            <person name="Kumari S."/>
            <person name="Faga B."/>
            <person name="Levy M.J."/>
            <person name="McMahan L."/>
            <person name="Van Buren P."/>
            <person name="Vaughn M.W."/>
            <person name="Ying K."/>
            <person name="Yeh C.-T."/>
            <person name="Emrich S.J."/>
            <person name="Jia Y."/>
            <person name="Kalyanaraman A."/>
            <person name="Hsia A.-P."/>
            <person name="Barbazuk W.B."/>
            <person name="Baucom R.S."/>
            <person name="Brutnell T.P."/>
            <person name="Carpita N.C."/>
            <person name="Chaparro C."/>
            <person name="Chia J.-M."/>
            <person name="Deragon J.-M."/>
            <person name="Estill J.C."/>
            <person name="Fu Y."/>
            <person name="Jeddeloh J.A."/>
            <person name="Han Y."/>
            <person name="Lee H."/>
            <person name="Li P."/>
            <person name="Lisch D.R."/>
            <person name="Liu S."/>
            <person name="Liu Z."/>
            <person name="Nagel D.H."/>
            <person name="McCann M.C."/>
            <person name="SanMiguel P."/>
            <person name="Myers A.M."/>
            <person name="Nettleton D."/>
            <person name="Nguyen J."/>
            <person name="Penning B.W."/>
            <person name="Ponnala L."/>
            <person name="Schneider K.L."/>
            <person name="Schwartz D.C."/>
            <person name="Sharma A."/>
            <person name="Soderlund C."/>
            <person name="Springer N.M."/>
            <person name="Sun Q."/>
            <person name="Wang H."/>
            <person name="Waterman M."/>
            <person name="Westerman R."/>
            <person name="Wolfgruber T.K."/>
            <person name="Yang L."/>
            <person name="Yu Y."/>
            <person name="Zhang L."/>
            <person name="Zhou S."/>
            <person name="Zhu Q."/>
            <person name="Bennetzen J.L."/>
            <person name="Dawe R.K."/>
            <person name="Jiang J."/>
            <person name="Jiang N."/>
            <person name="Presting G.G."/>
            <person name="Wessler S.R."/>
            <person name="Aluru S."/>
            <person name="Martienssen R.A."/>
            <person name="Clifton S.W."/>
            <person name="McCombie W.R."/>
            <person name="Wing R.A."/>
            <person name="Wilson R.K."/>
        </authorList>
    </citation>
    <scope>NUCLEOTIDE SEQUENCE [LARGE SCALE GENOMIC DNA]</scope>
    <source>
        <strain evidence="3">cv. B73</strain>
    </source>
</reference>
<dbReference type="PANTHER" id="PTHR34565">
    <property type="entry name" value="TRANSMEMBRANE PROTEIN"/>
    <property type="match status" value="1"/>
</dbReference>
<organism evidence="2 3">
    <name type="scientific">Zea mays</name>
    <name type="common">Maize</name>
    <dbReference type="NCBI Taxonomy" id="4577"/>
    <lineage>
        <taxon>Eukaryota</taxon>
        <taxon>Viridiplantae</taxon>
        <taxon>Streptophyta</taxon>
        <taxon>Embryophyta</taxon>
        <taxon>Tracheophyta</taxon>
        <taxon>Spermatophyta</taxon>
        <taxon>Magnoliopsida</taxon>
        <taxon>Liliopsida</taxon>
        <taxon>Poales</taxon>
        <taxon>Poaceae</taxon>
        <taxon>PACMAD clade</taxon>
        <taxon>Panicoideae</taxon>
        <taxon>Andropogonodae</taxon>
        <taxon>Andropogoneae</taxon>
        <taxon>Tripsacinae</taxon>
        <taxon>Zea</taxon>
    </lineage>
</organism>
<evidence type="ECO:0000256" key="1">
    <source>
        <dbReference type="SAM" id="MobiDB-lite"/>
    </source>
</evidence>
<reference evidence="2" key="3">
    <citation type="submission" date="2021-05" db="UniProtKB">
        <authorList>
            <consortium name="EnsemblPlants"/>
        </authorList>
    </citation>
    <scope>IDENTIFICATION</scope>
    <source>
        <strain evidence="2">cv. B73</strain>
    </source>
</reference>
<keyword evidence="3" id="KW-1185">Reference proteome</keyword>
<dbReference type="EnsemblPlants" id="Zm00001eb417700_T001">
    <property type="protein sequence ID" value="Zm00001eb417700_P001"/>
    <property type="gene ID" value="Zm00001eb417700"/>
</dbReference>
<feature type="region of interest" description="Disordered" evidence="1">
    <location>
        <begin position="1"/>
        <end position="109"/>
    </location>
</feature>
<dbReference type="InParanoid" id="A0A804RG65"/>
<name>A0A804RG65_MAIZE</name>
<dbReference type="AlphaFoldDB" id="A0A804RG65"/>
<evidence type="ECO:0000313" key="2">
    <source>
        <dbReference type="EnsemblPlants" id="Zm00001eb417700_P001"/>
    </source>
</evidence>
<dbReference type="InterPro" id="IPR052867">
    <property type="entry name" value="ATP_Synthase_Subunit_6"/>
</dbReference>
<dbReference type="Proteomes" id="UP000007305">
    <property type="component" value="Chromosome 10"/>
</dbReference>
<dbReference type="PANTHER" id="PTHR34565:SF1">
    <property type="entry name" value="TRANSMEMBRANE PROTEIN"/>
    <property type="match status" value="1"/>
</dbReference>
<proteinExistence type="predicted"/>
<evidence type="ECO:0000313" key="3">
    <source>
        <dbReference type="Proteomes" id="UP000007305"/>
    </source>
</evidence>